<dbReference type="PANTHER" id="PTHR10775:SF179">
    <property type="entry name" value="TRANSPOSON, EN_SPM-LIKE, TRANSPOSASE-ASSOCIATED DOMAIN PROTEIN"/>
    <property type="match status" value="1"/>
</dbReference>
<comment type="similarity">
    <text evidence="1">Belongs to the peptidase C48 family.</text>
</comment>
<dbReference type="InterPro" id="IPR025312">
    <property type="entry name" value="DUF4216"/>
</dbReference>
<evidence type="ECO:0000313" key="5">
    <source>
        <dbReference type="EMBL" id="RVW87331.1"/>
    </source>
</evidence>
<dbReference type="GO" id="GO:0006508">
    <property type="term" value="P:proteolysis"/>
    <property type="evidence" value="ECO:0007669"/>
    <property type="project" value="UniProtKB-KW"/>
</dbReference>
<evidence type="ECO:0000256" key="2">
    <source>
        <dbReference type="ARBA" id="ARBA00022670"/>
    </source>
</evidence>
<dbReference type="Pfam" id="PF13960">
    <property type="entry name" value="DUF4218"/>
    <property type="match status" value="1"/>
</dbReference>
<proteinExistence type="inferred from homology"/>
<dbReference type="InterPro" id="IPR038765">
    <property type="entry name" value="Papain-like_cys_pep_sf"/>
</dbReference>
<sequence>MVEVAQDDCKANPKLFERLLENAEKPLYPSCKNFTKLSALVKLYNLKGRYGWSDKSFSELLSLLGDMLPVNNELPLSMYEAKKKTLNALGMEYEKIHACPNDCILFRNELKDASSCPTCGASRWKVNRRGSKKSKGVPAKVMWYFPPIPRFKRMFQSSKIAKDLIWHAEGGKFDGKMRHPSDSPSWKVIDHRWPDFAAEPRNLRLAILADGINPHSSLSSRYSCCPVVMITYNLPPWLCMKRKFMMLSLLISSPQQLGNDIDIYLAPLIEDLKTLWEIGVEAYDAYQREVFTLRVVLLWTINDFPAYGNLSGFTAKGYFACPICGPETYSHRLKHRRKNSFTGHRRFLPCNHPFRKHRKAFNGEQEFRSPPQPLSGEEILLKMNAICNSWGKKRGRHEKSNVTYTNCWKKKSIFFELEYWRYLHVRHNLDVMHIEKNVCESIIGTLLNIPGKTKDGLNFRLDLMDMGLRCELAPRFESNRTYLPPACYTLSRKEKKVFCQTLAELKVPEGYCSNFRNLVSMEDLKLYGLKSHDYHTLMQQLLPVALRSLLPKHVRHAIARLSLFFNALCKKVVDVSTLDQLQNELVVTLCLLEKYFPPSFFDIMIHLTVHLVREVRLCGPVYFRWMYPFERFMKVLKGYVRNLNHPEGCIVECYIAEEAIEFCTEYLSNVDAIGVPSSTNVDHKVGAPIPGGHITKVEVAIADKEPIFETLRWMAHGPTHYVAKYHGYVINGCQYNTKDRDELRVTQNSGVSIVATTMQISSAKDKNPVFGELCFYGIITEIWDLDYTMFRIPVFKCNWVDNKSDIKVDEFGLTLVDFTKMAHKLDPFILASQAKQVFYVQDQLDPRWSVVLSTPERDFSFSAKDSDDFMDNSIEHHPLITTLAQVKSFDTMDDSDVICIRGDCMDSKEEKTPSQKKYRGTTRKSMIIRNRNRGIKLVIKYNADGIYVGESSVHLTSYLGVLARTMIAFTLDKKSRRNCMLTLGKCFRSFKNTLTVKHILPFKDESELLKKPPAEYHFIDDEDWNIFVKNRFSEKFQDELMKESQDSGISYSGSNDILSQALGTPEYTGRVRAKGKHYTPGRYFNSMSERVVRDILKATQERQVKFEADVLVRLSQIGVATPQSDVSSSNIKSKLLLLLEVVEKPIRKVEEETLPVKIKPHMKGPEKIQWLVETIVMDCGPNYLVVLDAPYESNTPLPIPIPGQATTVGAVVGYQVLWPTHLVNLSTKFIKGSHKAKRKKTTENDLKIGENPQDINNFDALVGLMLNEGKAQALVSKAGMGETTKENRSRLIANRLMHAKRADYIFIPYNSDFHWVLVALDMRTMTAYYLDPMQKQPCDDLKEIVNMALRIHPPKKQRSSKREPTWVKVVCPRQLGSVECGYYVMRYMKDIIVDPSLLSTKFKGKKSYSEVELNEVRSEWVMLATQLILTHA</sequence>
<dbReference type="PANTHER" id="PTHR10775">
    <property type="entry name" value="OS08G0208400 PROTEIN"/>
    <property type="match status" value="1"/>
</dbReference>
<dbReference type="SUPFAM" id="SSF54001">
    <property type="entry name" value="Cysteine proteinases"/>
    <property type="match status" value="1"/>
</dbReference>
<feature type="domain" description="Ubiquitin-like protease family profile" evidence="4">
    <location>
        <begin position="1139"/>
        <end position="1391"/>
    </location>
</feature>
<dbReference type="Pfam" id="PF02902">
    <property type="entry name" value="Peptidase_C48"/>
    <property type="match status" value="1"/>
</dbReference>
<dbReference type="PROSITE" id="PS50600">
    <property type="entry name" value="ULP_PROTEASE"/>
    <property type="match status" value="1"/>
</dbReference>
<dbReference type="InterPro" id="IPR025452">
    <property type="entry name" value="DUF4218"/>
</dbReference>
<evidence type="ECO:0000256" key="3">
    <source>
        <dbReference type="ARBA" id="ARBA00022801"/>
    </source>
</evidence>
<evidence type="ECO:0000256" key="1">
    <source>
        <dbReference type="ARBA" id="ARBA00005234"/>
    </source>
</evidence>
<comment type="caution">
    <text evidence="5">The sequence shown here is derived from an EMBL/GenBank/DDBJ whole genome shotgun (WGS) entry which is preliminary data.</text>
</comment>
<reference evidence="5 6" key="1">
    <citation type="journal article" date="2018" name="PLoS Genet.">
        <title>Population sequencing reveals clonal diversity and ancestral inbreeding in the grapevine cultivar Chardonnay.</title>
        <authorList>
            <person name="Roach M.J."/>
            <person name="Johnson D.L."/>
            <person name="Bohlmann J."/>
            <person name="van Vuuren H.J."/>
            <person name="Jones S.J."/>
            <person name="Pretorius I.S."/>
            <person name="Schmidt S.A."/>
            <person name="Borneman A.R."/>
        </authorList>
    </citation>
    <scope>NUCLEOTIDE SEQUENCE [LARGE SCALE GENOMIC DNA]</scope>
    <source>
        <strain evidence="6">cv. Chardonnay</strain>
        <tissue evidence="5">Leaf</tissue>
    </source>
</reference>
<dbReference type="InterPro" id="IPR003653">
    <property type="entry name" value="Peptidase_C48_C"/>
</dbReference>
<dbReference type="Pfam" id="PF13952">
    <property type="entry name" value="DUF4216"/>
    <property type="match status" value="1"/>
</dbReference>
<dbReference type="EMBL" id="QGNW01000185">
    <property type="protein sequence ID" value="RVW87331.1"/>
    <property type="molecule type" value="Genomic_DNA"/>
</dbReference>
<dbReference type="InterPro" id="IPR004242">
    <property type="entry name" value="Transposase_21"/>
</dbReference>
<evidence type="ECO:0000313" key="6">
    <source>
        <dbReference type="Proteomes" id="UP000288805"/>
    </source>
</evidence>
<dbReference type="Pfam" id="PF02992">
    <property type="entry name" value="Transposase_21"/>
    <property type="match status" value="1"/>
</dbReference>
<organism evidence="5 6">
    <name type="scientific">Vitis vinifera</name>
    <name type="common">Grape</name>
    <dbReference type="NCBI Taxonomy" id="29760"/>
    <lineage>
        <taxon>Eukaryota</taxon>
        <taxon>Viridiplantae</taxon>
        <taxon>Streptophyta</taxon>
        <taxon>Embryophyta</taxon>
        <taxon>Tracheophyta</taxon>
        <taxon>Spermatophyta</taxon>
        <taxon>Magnoliopsida</taxon>
        <taxon>eudicotyledons</taxon>
        <taxon>Gunneridae</taxon>
        <taxon>Pentapetalae</taxon>
        <taxon>rosids</taxon>
        <taxon>Vitales</taxon>
        <taxon>Vitaceae</taxon>
        <taxon>Viteae</taxon>
        <taxon>Vitis</taxon>
    </lineage>
</organism>
<dbReference type="Proteomes" id="UP000288805">
    <property type="component" value="Unassembled WGS sequence"/>
</dbReference>
<accession>A0A438HS87</accession>
<keyword evidence="3" id="KW-0378">Hydrolase</keyword>
<dbReference type="Gene3D" id="3.40.395.10">
    <property type="entry name" value="Adenoviral Proteinase, Chain A"/>
    <property type="match status" value="1"/>
</dbReference>
<keyword evidence="2" id="KW-0645">Protease</keyword>
<dbReference type="GO" id="GO:0008234">
    <property type="term" value="F:cysteine-type peptidase activity"/>
    <property type="evidence" value="ECO:0007669"/>
    <property type="project" value="InterPro"/>
</dbReference>
<protein>
    <recommendedName>
        <fullName evidence="4">Ubiquitin-like protease family profile domain-containing protein</fullName>
    </recommendedName>
</protein>
<evidence type="ECO:0000259" key="4">
    <source>
        <dbReference type="PROSITE" id="PS50600"/>
    </source>
</evidence>
<name>A0A438HS87_VITVI</name>
<gene>
    <name evidence="5" type="ORF">CK203_037219</name>
</gene>